<feature type="compositionally biased region" description="Basic and acidic residues" evidence="1">
    <location>
        <begin position="620"/>
        <end position="632"/>
    </location>
</feature>
<feature type="compositionally biased region" description="Basic and acidic residues" evidence="1">
    <location>
        <begin position="640"/>
        <end position="652"/>
    </location>
</feature>
<feature type="compositionally biased region" description="Basic and acidic residues" evidence="1">
    <location>
        <begin position="330"/>
        <end position="345"/>
    </location>
</feature>
<dbReference type="GeneID" id="78412671"/>
<dbReference type="Gene3D" id="3.10.50.90">
    <property type="match status" value="2"/>
</dbReference>
<protein>
    <submittedName>
        <fullName evidence="2">Histidine triad protein</fullName>
    </submittedName>
</protein>
<evidence type="ECO:0000256" key="1">
    <source>
        <dbReference type="SAM" id="MobiDB-lite"/>
    </source>
</evidence>
<name>C8NGE9_9LACT</name>
<gene>
    <name evidence="2" type="ORF">HMPREF0444_0994</name>
</gene>
<reference evidence="2 3" key="1">
    <citation type="submission" date="2009-08" db="EMBL/GenBank/DDBJ databases">
        <authorList>
            <person name="Muzny D."/>
            <person name="Qin X."/>
            <person name="Deng J."/>
            <person name="Jiang H."/>
            <person name="Liu Y."/>
            <person name="Qu J."/>
            <person name="Song X.-Z."/>
            <person name="Zhang L."/>
            <person name="Thornton R."/>
            <person name="Coyle M."/>
            <person name="Francisco L."/>
            <person name="Jackson L."/>
            <person name="Javaid M."/>
            <person name="Korchina V."/>
            <person name="Kovar C."/>
            <person name="Mata R."/>
            <person name="Mathew T."/>
            <person name="Ngo R."/>
            <person name="Nguyen L."/>
            <person name="Nguyen N."/>
            <person name="Okwuonu G."/>
            <person name="Ongeri F."/>
            <person name="Pham C."/>
            <person name="Simmons D."/>
            <person name="Wilczek-Boney K."/>
            <person name="Hale W."/>
            <person name="Jakkamsetti A."/>
            <person name="Pham P."/>
            <person name="Ruth R."/>
            <person name="San Lucas F."/>
            <person name="Warren J."/>
            <person name="Zhang J."/>
            <person name="Zhao Z."/>
            <person name="Zhou C."/>
            <person name="Zhu D."/>
            <person name="Lee S."/>
            <person name="Bess C."/>
            <person name="Blankenburg K."/>
            <person name="Forbes L."/>
            <person name="Fu Q."/>
            <person name="Gubbala S."/>
            <person name="Hirani K."/>
            <person name="Jayaseelan J.C."/>
            <person name="Lara F."/>
            <person name="Munidasa M."/>
            <person name="Palculict T."/>
            <person name="Patil S."/>
            <person name="Pu L.-L."/>
            <person name="Saada N."/>
            <person name="Tang L."/>
            <person name="Weissenberger G."/>
            <person name="Zhu Y."/>
            <person name="Hemphill L."/>
            <person name="Shang Y."/>
            <person name="Youmans B."/>
            <person name="Ayvaz T."/>
            <person name="Ross M."/>
            <person name="Santibanez J."/>
            <person name="Aqrawi P."/>
            <person name="Gross S."/>
            <person name="Joshi V."/>
            <person name="Fowler G."/>
            <person name="Nazareth L."/>
            <person name="Reid J."/>
            <person name="Worley K."/>
            <person name="Petrosino J."/>
            <person name="Highlander S."/>
            <person name="Gibbs R."/>
        </authorList>
    </citation>
    <scope>NUCLEOTIDE SEQUENCE [LARGE SCALE GENOMIC DNA]</scope>
    <source>
        <strain evidence="2 3">ATCC 49175</strain>
    </source>
</reference>
<organism evidence="2 3">
    <name type="scientific">Granulicatella adiacens ATCC 49175</name>
    <dbReference type="NCBI Taxonomy" id="638301"/>
    <lineage>
        <taxon>Bacteria</taxon>
        <taxon>Bacillati</taxon>
        <taxon>Bacillota</taxon>
        <taxon>Bacilli</taxon>
        <taxon>Lactobacillales</taxon>
        <taxon>Carnobacteriaceae</taxon>
        <taxon>Granulicatella</taxon>
    </lineage>
</organism>
<keyword evidence="3" id="KW-1185">Reference proteome</keyword>
<feature type="region of interest" description="Disordered" evidence="1">
    <location>
        <begin position="265"/>
        <end position="298"/>
    </location>
</feature>
<dbReference type="InterPro" id="IPR037228">
    <property type="entry name" value="PhtA_dom_sf"/>
</dbReference>
<evidence type="ECO:0000313" key="2">
    <source>
        <dbReference type="EMBL" id="EEW37281.1"/>
    </source>
</evidence>
<evidence type="ECO:0000313" key="3">
    <source>
        <dbReference type="Proteomes" id="UP000005926"/>
    </source>
</evidence>
<dbReference type="RefSeq" id="WP_005607050.1">
    <property type="nucleotide sequence ID" value="NZ_CP102283.1"/>
</dbReference>
<feature type="region of interest" description="Disordered" evidence="1">
    <location>
        <begin position="603"/>
        <end position="697"/>
    </location>
</feature>
<dbReference type="AlphaFoldDB" id="C8NGE9"/>
<feature type="region of interest" description="Disordered" evidence="1">
    <location>
        <begin position="330"/>
        <end position="368"/>
    </location>
</feature>
<feature type="compositionally biased region" description="Basic and acidic residues" evidence="1">
    <location>
        <begin position="354"/>
        <end position="366"/>
    </location>
</feature>
<feature type="compositionally biased region" description="Low complexity" evidence="1">
    <location>
        <begin position="272"/>
        <end position="289"/>
    </location>
</feature>
<comment type="caution">
    <text evidence="2">The sequence shown here is derived from an EMBL/GenBank/DDBJ whole genome shotgun (WGS) entry which is preliminary data.</text>
</comment>
<dbReference type="Proteomes" id="UP000005926">
    <property type="component" value="Unassembled WGS sequence"/>
</dbReference>
<accession>C8NGE9</accession>
<feature type="compositionally biased region" description="Low complexity" evidence="1">
    <location>
        <begin position="653"/>
        <end position="669"/>
    </location>
</feature>
<dbReference type="EMBL" id="ACKZ01000018">
    <property type="protein sequence ID" value="EEW37281.1"/>
    <property type="molecule type" value="Genomic_DNA"/>
</dbReference>
<feature type="region of interest" description="Disordered" evidence="1">
    <location>
        <begin position="170"/>
        <end position="196"/>
    </location>
</feature>
<dbReference type="eggNOG" id="COG4886">
    <property type="taxonomic scope" value="Bacteria"/>
</dbReference>
<dbReference type="STRING" id="638301.HMPREF0444_0994"/>
<sequence>MKLLKKSLFIGSASIALLGGLVWVNQQGAVKQEEAVTEDTTKEEIDKEKMAKYEKAAEEIKKNKPKTIVGEVFTNGYLKKHGDHYHFVYGEVPKDAIFEHKDGKTPYPLNSTEDHYTFDFKDVVEENELGYVVRHGDHYHFIYKSQLNQTAHSFSSPGLVQSNFGGTTGAFLSTPPSSSREEDQTPDTSSGEKQFPGIHYPTSDGFLFDGNHIIGKTSKYLLVAHNGSLKDVHVIPYEQLVNSQWEYLIPKENLEEARARYYGRKVEEAPETNEPNTTQEPTPSENTTQENKEEKELERKIEEKIARIMKEYGVKRDQIVVDKEKNSIIYPHGDHHHAEPIDESKPFSGGHSHHNYETSKPEDGVAKKRNNKVYTGAELEEAIALLKASTFNNQAFTLANGQKRVSFTFAPGIDEKLGTNMIVKLTTPDGHQLEKLSGRVFGDGVGNIANFELLKSYLPGETFKYSITSKDYPEVHYEGTFTVTASLAYEMASHTIFYPFYAGDTHLRLKPQYKIPGGTEALVRVFDEFHGTPYLENNYKLGEIQLPIPEAYKGVTSTPGNVIRVTFMANPYEENESYYVVEVPVLDPKQKTEEPGVLKQFQEHAQKDAENTKPTTATAGEKEQGEKEKQPEETPQSTSEEQKETTKEEKPSDSTSKPSTSQSQSETPSTPKPHENEGSEPSLDSGENEEPAVDPVQEKLAKFAAGYGVGLDSLVFNMDGTAELRLPDGRSIPINMADFTK</sequence>
<dbReference type="HOGENOM" id="CLU_013418_0_0_9"/>
<dbReference type="InterPro" id="IPR006270">
    <property type="entry name" value="Strep_his_triad_rpt"/>
</dbReference>
<dbReference type="SUPFAM" id="SSF142887">
    <property type="entry name" value="PhtA domain-like"/>
    <property type="match status" value="2"/>
</dbReference>
<proteinExistence type="predicted"/>
<dbReference type="Pfam" id="PF04270">
    <property type="entry name" value="Strep_his_triad"/>
    <property type="match status" value="4"/>
</dbReference>